<dbReference type="SMART" id="SM00082">
    <property type="entry name" value="LRRCT"/>
    <property type="match status" value="1"/>
</dbReference>
<gene>
    <name evidence="10" type="ORF">IRJ41_012144</name>
</gene>
<feature type="domain" description="Ig-like" evidence="9">
    <location>
        <begin position="249"/>
        <end position="341"/>
    </location>
</feature>
<keyword evidence="5" id="KW-0393">Immunoglobulin domain</keyword>
<feature type="signal peptide" evidence="8">
    <location>
        <begin position="1"/>
        <end position="21"/>
    </location>
</feature>
<evidence type="ECO:0000256" key="6">
    <source>
        <dbReference type="SAM" id="MobiDB-lite"/>
    </source>
</evidence>
<accession>A0A9W8C1P9</accession>
<dbReference type="PANTHER" id="PTHR45842:SF14">
    <property type="entry name" value="LEUCINE-RICH REPEAT, IMMUNOGLOBULIN-LIKE DOMAIN AND TRANSMEMBRANE DOMAIN-CONTAINING PROTEIN 2"/>
    <property type="match status" value="1"/>
</dbReference>
<evidence type="ECO:0000256" key="7">
    <source>
        <dbReference type="SAM" id="Phobius"/>
    </source>
</evidence>
<dbReference type="SUPFAM" id="SSF48726">
    <property type="entry name" value="Immunoglobulin"/>
    <property type="match status" value="1"/>
</dbReference>
<keyword evidence="7" id="KW-1133">Transmembrane helix</keyword>
<comment type="caution">
    <text evidence="10">The sequence shown here is derived from an EMBL/GenBank/DDBJ whole genome shotgun (WGS) entry which is preliminary data.</text>
</comment>
<dbReference type="OrthoDB" id="1099686at2759"/>
<dbReference type="InterPro" id="IPR003591">
    <property type="entry name" value="Leu-rich_rpt_typical-subtyp"/>
</dbReference>
<dbReference type="SUPFAM" id="SSF49265">
    <property type="entry name" value="Fibronectin type III"/>
    <property type="match status" value="1"/>
</dbReference>
<organism evidence="10 11">
    <name type="scientific">Triplophysa rosa</name>
    <name type="common">Cave loach</name>
    <dbReference type="NCBI Taxonomy" id="992332"/>
    <lineage>
        <taxon>Eukaryota</taxon>
        <taxon>Metazoa</taxon>
        <taxon>Chordata</taxon>
        <taxon>Craniata</taxon>
        <taxon>Vertebrata</taxon>
        <taxon>Euteleostomi</taxon>
        <taxon>Actinopterygii</taxon>
        <taxon>Neopterygii</taxon>
        <taxon>Teleostei</taxon>
        <taxon>Ostariophysi</taxon>
        <taxon>Cypriniformes</taxon>
        <taxon>Nemacheilidae</taxon>
        <taxon>Triplophysa</taxon>
    </lineage>
</organism>
<dbReference type="InterPro" id="IPR007110">
    <property type="entry name" value="Ig-like_dom"/>
</dbReference>
<keyword evidence="3" id="KW-0677">Repeat</keyword>
<dbReference type="PANTHER" id="PTHR45842">
    <property type="entry name" value="SYNAPTIC ADHESION-LIKE MOLECULE SALM"/>
    <property type="match status" value="1"/>
</dbReference>
<dbReference type="InterPro" id="IPR013783">
    <property type="entry name" value="Ig-like_fold"/>
</dbReference>
<dbReference type="AlphaFoldDB" id="A0A9W8C1P9"/>
<evidence type="ECO:0000259" key="9">
    <source>
        <dbReference type="PROSITE" id="PS50835"/>
    </source>
</evidence>
<dbReference type="InterPro" id="IPR001611">
    <property type="entry name" value="Leu-rich_rpt"/>
</dbReference>
<keyword evidence="11" id="KW-1185">Reference proteome</keyword>
<evidence type="ECO:0000313" key="11">
    <source>
        <dbReference type="Proteomes" id="UP001059041"/>
    </source>
</evidence>
<dbReference type="CDD" id="cd00063">
    <property type="entry name" value="FN3"/>
    <property type="match status" value="1"/>
</dbReference>
<evidence type="ECO:0000256" key="8">
    <source>
        <dbReference type="SAM" id="SignalP"/>
    </source>
</evidence>
<dbReference type="InterPro" id="IPR000483">
    <property type="entry name" value="Cys-rich_flank_reg_C"/>
</dbReference>
<feature type="chain" id="PRO_5040776766" evidence="8">
    <location>
        <begin position="22"/>
        <end position="560"/>
    </location>
</feature>
<keyword evidence="2 8" id="KW-0732">Signal</keyword>
<dbReference type="Pfam" id="PF13855">
    <property type="entry name" value="LRR_8"/>
    <property type="match status" value="1"/>
</dbReference>
<proteinExistence type="predicted"/>
<dbReference type="SMART" id="SM00409">
    <property type="entry name" value="IG"/>
    <property type="match status" value="1"/>
</dbReference>
<dbReference type="InterPro" id="IPR036116">
    <property type="entry name" value="FN3_sf"/>
</dbReference>
<keyword evidence="4" id="KW-1015">Disulfide bond</keyword>
<feature type="region of interest" description="Disordered" evidence="6">
    <location>
        <begin position="503"/>
        <end position="560"/>
    </location>
</feature>
<dbReference type="Pfam" id="PF13927">
    <property type="entry name" value="Ig_3"/>
    <property type="match status" value="1"/>
</dbReference>
<evidence type="ECO:0000256" key="2">
    <source>
        <dbReference type="ARBA" id="ARBA00022729"/>
    </source>
</evidence>
<dbReference type="Gene3D" id="2.60.40.10">
    <property type="entry name" value="Immunoglobulins"/>
    <property type="match status" value="2"/>
</dbReference>
<dbReference type="SMART" id="SM00369">
    <property type="entry name" value="LRR_TYP"/>
    <property type="match status" value="4"/>
</dbReference>
<feature type="compositionally biased region" description="Basic and acidic residues" evidence="6">
    <location>
        <begin position="532"/>
        <end position="546"/>
    </location>
</feature>
<dbReference type="Proteomes" id="UP001059041">
    <property type="component" value="Linkage Group LG9"/>
</dbReference>
<dbReference type="InterPro" id="IPR036179">
    <property type="entry name" value="Ig-like_dom_sf"/>
</dbReference>
<dbReference type="FunFam" id="2.60.40.10:FF:000032">
    <property type="entry name" value="palladin isoform X1"/>
    <property type="match status" value="1"/>
</dbReference>
<dbReference type="Gene3D" id="3.80.10.10">
    <property type="entry name" value="Ribonuclease Inhibitor"/>
    <property type="match status" value="1"/>
</dbReference>
<dbReference type="SUPFAM" id="SSF52058">
    <property type="entry name" value="L domain-like"/>
    <property type="match status" value="1"/>
</dbReference>
<dbReference type="InterPro" id="IPR003961">
    <property type="entry name" value="FN3_dom"/>
</dbReference>
<protein>
    <submittedName>
        <fullName evidence="10">Leucine-rich repeat</fullName>
    </submittedName>
</protein>
<evidence type="ECO:0000313" key="10">
    <source>
        <dbReference type="EMBL" id="KAI7805602.1"/>
    </source>
</evidence>
<reference evidence="10" key="1">
    <citation type="submission" date="2021-02" db="EMBL/GenBank/DDBJ databases">
        <title>Comparative genomics reveals that relaxation of natural selection precedes convergent phenotypic evolution of cavefish.</title>
        <authorList>
            <person name="Peng Z."/>
        </authorList>
    </citation>
    <scope>NUCLEOTIDE SEQUENCE</scope>
    <source>
        <tissue evidence="10">Muscle</tissue>
    </source>
</reference>
<dbReference type="PROSITE" id="PS50835">
    <property type="entry name" value="IG_LIKE"/>
    <property type="match status" value="1"/>
</dbReference>
<dbReference type="InterPro" id="IPR003599">
    <property type="entry name" value="Ig_sub"/>
</dbReference>
<dbReference type="InterPro" id="IPR032675">
    <property type="entry name" value="LRR_dom_sf"/>
</dbReference>
<dbReference type="EMBL" id="JAFHDT010000009">
    <property type="protein sequence ID" value="KAI7805602.1"/>
    <property type="molecule type" value="Genomic_DNA"/>
</dbReference>
<dbReference type="PROSITE" id="PS51450">
    <property type="entry name" value="LRR"/>
    <property type="match status" value="2"/>
</dbReference>
<feature type="transmembrane region" description="Helical" evidence="7">
    <location>
        <begin position="461"/>
        <end position="481"/>
    </location>
</feature>
<evidence type="ECO:0000256" key="3">
    <source>
        <dbReference type="ARBA" id="ARBA00022737"/>
    </source>
</evidence>
<evidence type="ECO:0000256" key="1">
    <source>
        <dbReference type="ARBA" id="ARBA00022614"/>
    </source>
</evidence>
<keyword evidence="1" id="KW-0433">Leucine-rich repeat</keyword>
<evidence type="ECO:0000256" key="5">
    <source>
        <dbReference type="ARBA" id="ARBA00023319"/>
    </source>
</evidence>
<keyword evidence="7" id="KW-0812">Transmembrane</keyword>
<dbReference type="SMART" id="SM00408">
    <property type="entry name" value="IGc2"/>
    <property type="match status" value="1"/>
</dbReference>
<dbReference type="InterPro" id="IPR050467">
    <property type="entry name" value="LRFN"/>
</dbReference>
<dbReference type="InterPro" id="IPR003598">
    <property type="entry name" value="Ig_sub2"/>
</dbReference>
<evidence type="ECO:0000256" key="4">
    <source>
        <dbReference type="ARBA" id="ARBA00023157"/>
    </source>
</evidence>
<sequence length="560" mass="63821">MGVSDIFRFIYFFLLFSHINSECFPGCSCVTDRYGRSLTCMETALPSVPEDLPQDLTKIRIEKSQLRELPRSAFSRVKSLKNLWLNFNEIAIINIKSLEGLVNLTELRLQGNKLRSVPWTAFEETPNLKILDLKHNLIDALPEYALKFLPGLTYLDLSSNQLSVISKDVFLNWPLYTESKKYKTAAPNVVLALHDNPWLCDCRLGGFVEFIRSLSQPFILMNSYLTCSGPEFRAGKFFHEVALKACVQPAVRVQTPNITVPLGRNVTLTCFATARPEPAIRWIYGLKILRGFREIQSRVDEDTIMSQLVIPSLHLADRGVYTCIANNFLGNSSINIQLHVKNPDGSLSHSPVHFAAIAEENIYIDIRIAKQTVYGITIEWRAVTENPAETWFTIHFGRPDSPRKELIYIGPGINTYSVTDLLPATKYEICVTLKSQAPRNDQCIVFVTGSDFNEMEQRERLIHIVVIVLAMVLAVPAGMYACTTDARFNCFERGVEMWRNRRHTEHPHRPDERQGTFDSLQAASDEGLCQESSKDQKTRRRSAEKIHKMRNDRRPTAELY</sequence>
<keyword evidence="7" id="KW-0472">Membrane</keyword>
<name>A0A9W8C1P9_TRIRA</name>